<gene>
    <name evidence="1" type="ORF">QR680_012761</name>
</gene>
<dbReference type="Proteomes" id="UP001175271">
    <property type="component" value="Unassembled WGS sequence"/>
</dbReference>
<evidence type="ECO:0000313" key="2">
    <source>
        <dbReference type="Proteomes" id="UP001175271"/>
    </source>
</evidence>
<protein>
    <submittedName>
        <fullName evidence="1">Uncharacterized protein</fullName>
    </submittedName>
</protein>
<proteinExistence type="predicted"/>
<organism evidence="1 2">
    <name type="scientific">Steinernema hermaphroditum</name>
    <dbReference type="NCBI Taxonomy" id="289476"/>
    <lineage>
        <taxon>Eukaryota</taxon>
        <taxon>Metazoa</taxon>
        <taxon>Ecdysozoa</taxon>
        <taxon>Nematoda</taxon>
        <taxon>Chromadorea</taxon>
        <taxon>Rhabditida</taxon>
        <taxon>Tylenchina</taxon>
        <taxon>Panagrolaimomorpha</taxon>
        <taxon>Strongyloidoidea</taxon>
        <taxon>Steinernematidae</taxon>
        <taxon>Steinernema</taxon>
    </lineage>
</organism>
<sequence length="55" mass="5960">MSSRHLVLGRPSGLETIGLQSRRCVKSRFVSCDSRGDFSSVSRANSAAAWTCATR</sequence>
<comment type="caution">
    <text evidence="1">The sequence shown here is derived from an EMBL/GenBank/DDBJ whole genome shotgun (WGS) entry which is preliminary data.</text>
</comment>
<reference evidence="1" key="1">
    <citation type="submission" date="2023-06" db="EMBL/GenBank/DDBJ databases">
        <title>Genomic analysis of the entomopathogenic nematode Steinernema hermaphroditum.</title>
        <authorList>
            <person name="Schwarz E.M."/>
            <person name="Heppert J.K."/>
            <person name="Baniya A."/>
            <person name="Schwartz H.T."/>
            <person name="Tan C.-H."/>
            <person name="Antoshechkin I."/>
            <person name="Sternberg P.W."/>
            <person name="Goodrich-Blair H."/>
            <person name="Dillman A.R."/>
        </authorList>
    </citation>
    <scope>NUCLEOTIDE SEQUENCE</scope>
    <source>
        <strain evidence="1">PS9179</strain>
        <tissue evidence="1">Whole animal</tissue>
    </source>
</reference>
<dbReference type="AlphaFoldDB" id="A0AA39M0C8"/>
<keyword evidence="2" id="KW-1185">Reference proteome</keyword>
<evidence type="ECO:0000313" key="1">
    <source>
        <dbReference type="EMBL" id="KAK0416941.1"/>
    </source>
</evidence>
<accession>A0AA39M0C8</accession>
<dbReference type="EMBL" id="JAUCMV010000002">
    <property type="protein sequence ID" value="KAK0416941.1"/>
    <property type="molecule type" value="Genomic_DNA"/>
</dbReference>
<name>A0AA39M0C8_9BILA</name>